<dbReference type="PANTHER" id="PTHR30069">
    <property type="entry name" value="TONB-DEPENDENT OUTER MEMBRANE RECEPTOR"/>
    <property type="match status" value="1"/>
</dbReference>
<dbReference type="SUPFAM" id="SSF56935">
    <property type="entry name" value="Porins"/>
    <property type="match status" value="1"/>
</dbReference>
<dbReference type="RefSeq" id="WP_269558696.1">
    <property type="nucleotide sequence ID" value="NZ_CP114767.1"/>
</dbReference>
<evidence type="ECO:0000256" key="12">
    <source>
        <dbReference type="SAM" id="SignalP"/>
    </source>
</evidence>
<protein>
    <submittedName>
        <fullName evidence="15">TonB-dependent receptor</fullName>
    </submittedName>
</protein>
<feature type="domain" description="TonB-dependent receptor-like beta-barrel" evidence="13">
    <location>
        <begin position="213"/>
        <end position="615"/>
    </location>
</feature>
<dbReference type="PROSITE" id="PS52016">
    <property type="entry name" value="TONB_DEPENDENT_REC_3"/>
    <property type="match status" value="1"/>
</dbReference>
<dbReference type="InterPro" id="IPR012910">
    <property type="entry name" value="Plug_dom"/>
</dbReference>
<dbReference type="PANTHER" id="PTHR30069:SF29">
    <property type="entry name" value="HEMOGLOBIN AND HEMOGLOBIN-HAPTOGLOBIN-BINDING PROTEIN 1-RELATED"/>
    <property type="match status" value="1"/>
</dbReference>
<accession>A0ABY7LJK7</accession>
<feature type="domain" description="TonB-dependent receptor plug" evidence="14">
    <location>
        <begin position="62"/>
        <end position="162"/>
    </location>
</feature>
<evidence type="ECO:0000256" key="5">
    <source>
        <dbReference type="ARBA" id="ARBA00022729"/>
    </source>
</evidence>
<proteinExistence type="inferred from homology"/>
<keyword evidence="2 10" id="KW-0813">Transport</keyword>
<comment type="subcellular location">
    <subcellularLocation>
        <location evidence="1 10">Cell outer membrane</location>
        <topology evidence="1 10">Multi-pass membrane protein</topology>
    </subcellularLocation>
</comment>
<evidence type="ECO:0000256" key="6">
    <source>
        <dbReference type="ARBA" id="ARBA00023077"/>
    </source>
</evidence>
<organism evidence="15 16">
    <name type="scientific">Hymenobacter canadensis</name>
    <dbReference type="NCBI Taxonomy" id="2999067"/>
    <lineage>
        <taxon>Bacteria</taxon>
        <taxon>Pseudomonadati</taxon>
        <taxon>Bacteroidota</taxon>
        <taxon>Cytophagia</taxon>
        <taxon>Cytophagales</taxon>
        <taxon>Hymenobacteraceae</taxon>
        <taxon>Hymenobacter</taxon>
    </lineage>
</organism>
<sequence>MVQLINIPLAARLRLLPLMLLCAALATPATAQQASPHALDSVQALPAVRVQGIPATRFATGTRRTTLDTLALRQTGAGTLADALSLRTPLYLKNYGPGQLASITLRGTSARHTAVLWQGFNINLPSLGEADFALLPVSGTTQVAVQHGPAGATYGTGAIGGTVLLSSEARWGQGLQSRVQLDGGSFGLAAGSGEATFSNQKLSVRTAASYRTAQNDFPYREPVGRENGRLVYGPTQRQQNAQLRQWSLAQDATLRVGEQGELTAAVWLTDADRQIQAALGSVNRRARERDQSRRLLAGYRHVSSRHETSVRAAWFEDIINYQDDGIRSDSRVQTSQAQAEHTFRFAPTLSLRLGAEAQHFVAHVDGYEAPTVTENRFSGFGLLRYDPLPRLQLSLNVRQAFISGRRPPLTPTAGAEWLAWQRGTQQLSVKASASRSYRAPTLNERFWYPTGKPDLRPETSLGYEAGLRHEVRPTPTLLLQTELTAFRQRVDDWVQWLPTDLGYAPNNLRQVLAQGLEASSELRWKPGRYTLAARAAYAYTSSRKVRGYVLDEDPVGQQLAYVPLHTAAFSTDHSWRGWLLTSALTFTGFRYTTASGTDFLPSYLLLNAQLGHEFRVGRARLTPLAQGFNLGNLRYQSYQSRAMPGRSWVASLRVAWR</sequence>
<keyword evidence="3 10" id="KW-1134">Transmembrane beta strand</keyword>
<keyword evidence="9 10" id="KW-0998">Cell outer membrane</keyword>
<evidence type="ECO:0000256" key="9">
    <source>
        <dbReference type="ARBA" id="ARBA00023237"/>
    </source>
</evidence>
<feature type="chain" id="PRO_5046292447" evidence="12">
    <location>
        <begin position="32"/>
        <end position="657"/>
    </location>
</feature>
<dbReference type="Gene3D" id="2.170.130.10">
    <property type="entry name" value="TonB-dependent receptor, plug domain"/>
    <property type="match status" value="1"/>
</dbReference>
<evidence type="ECO:0000256" key="10">
    <source>
        <dbReference type="PROSITE-ProRule" id="PRU01360"/>
    </source>
</evidence>
<dbReference type="Gene3D" id="2.40.170.20">
    <property type="entry name" value="TonB-dependent receptor, beta-barrel domain"/>
    <property type="match status" value="1"/>
</dbReference>
<evidence type="ECO:0000256" key="8">
    <source>
        <dbReference type="ARBA" id="ARBA00023170"/>
    </source>
</evidence>
<evidence type="ECO:0000256" key="2">
    <source>
        <dbReference type="ARBA" id="ARBA00022448"/>
    </source>
</evidence>
<gene>
    <name evidence="15" type="ORF">O3303_12325</name>
</gene>
<evidence type="ECO:0000313" key="16">
    <source>
        <dbReference type="Proteomes" id="UP001211005"/>
    </source>
</evidence>
<dbReference type="Pfam" id="PF00593">
    <property type="entry name" value="TonB_dep_Rec_b-barrel"/>
    <property type="match status" value="1"/>
</dbReference>
<keyword evidence="8 15" id="KW-0675">Receptor</keyword>
<dbReference type="InterPro" id="IPR036942">
    <property type="entry name" value="Beta-barrel_TonB_sf"/>
</dbReference>
<dbReference type="InterPro" id="IPR039426">
    <property type="entry name" value="TonB-dep_rcpt-like"/>
</dbReference>
<dbReference type="EMBL" id="CP114767">
    <property type="protein sequence ID" value="WBA40609.1"/>
    <property type="molecule type" value="Genomic_DNA"/>
</dbReference>
<dbReference type="Proteomes" id="UP001211005">
    <property type="component" value="Chromosome"/>
</dbReference>
<feature type="signal peptide" evidence="12">
    <location>
        <begin position="1"/>
        <end position="31"/>
    </location>
</feature>
<evidence type="ECO:0000259" key="14">
    <source>
        <dbReference type="Pfam" id="PF07715"/>
    </source>
</evidence>
<evidence type="ECO:0000256" key="1">
    <source>
        <dbReference type="ARBA" id="ARBA00004571"/>
    </source>
</evidence>
<evidence type="ECO:0000256" key="11">
    <source>
        <dbReference type="RuleBase" id="RU003357"/>
    </source>
</evidence>
<dbReference type="InterPro" id="IPR000531">
    <property type="entry name" value="Beta-barrel_TonB"/>
</dbReference>
<reference evidence="15 16" key="1">
    <citation type="submission" date="2022-12" db="EMBL/GenBank/DDBJ databases">
        <title>Hymenobacter canadensis sp. nov. isolated from lake water of the Cambridge Bay, Canada.</title>
        <authorList>
            <person name="Kim W.H."/>
            <person name="Lee Y.M."/>
        </authorList>
    </citation>
    <scope>NUCLEOTIDE SEQUENCE [LARGE SCALE GENOMIC DNA]</scope>
    <source>
        <strain evidence="15 16">PAMC 29467</strain>
    </source>
</reference>
<evidence type="ECO:0000256" key="3">
    <source>
        <dbReference type="ARBA" id="ARBA00022452"/>
    </source>
</evidence>
<keyword evidence="6 11" id="KW-0798">TonB box</keyword>
<keyword evidence="4 10" id="KW-0812">Transmembrane</keyword>
<dbReference type="Pfam" id="PF07715">
    <property type="entry name" value="Plug"/>
    <property type="match status" value="1"/>
</dbReference>
<evidence type="ECO:0000256" key="4">
    <source>
        <dbReference type="ARBA" id="ARBA00022692"/>
    </source>
</evidence>
<evidence type="ECO:0000259" key="13">
    <source>
        <dbReference type="Pfam" id="PF00593"/>
    </source>
</evidence>
<comment type="similarity">
    <text evidence="10 11">Belongs to the TonB-dependent receptor family.</text>
</comment>
<evidence type="ECO:0000313" key="15">
    <source>
        <dbReference type="EMBL" id="WBA40609.1"/>
    </source>
</evidence>
<dbReference type="InterPro" id="IPR037066">
    <property type="entry name" value="Plug_dom_sf"/>
</dbReference>
<keyword evidence="16" id="KW-1185">Reference proteome</keyword>
<name>A0ABY7LJK7_9BACT</name>
<keyword evidence="5 12" id="KW-0732">Signal</keyword>
<keyword evidence="7 10" id="KW-0472">Membrane</keyword>
<evidence type="ECO:0000256" key="7">
    <source>
        <dbReference type="ARBA" id="ARBA00023136"/>
    </source>
</evidence>